<feature type="transmembrane region" description="Helical" evidence="1">
    <location>
        <begin position="204"/>
        <end position="226"/>
    </location>
</feature>
<dbReference type="InterPro" id="IPR038330">
    <property type="entry name" value="TspO/MBR-related_sf"/>
</dbReference>
<reference evidence="2 3" key="1">
    <citation type="submission" date="2018-06" db="EMBL/GenBank/DDBJ databases">
        <title>Genomic Encyclopedia of Archaeal and Bacterial Type Strains, Phase II (KMG-II): from individual species to whole genera.</title>
        <authorList>
            <person name="Goeker M."/>
        </authorList>
    </citation>
    <scope>NUCLEOTIDE SEQUENCE [LARGE SCALE GENOMIC DNA]</scope>
    <source>
        <strain evidence="2 3">DSM 22009</strain>
    </source>
</reference>
<dbReference type="OrthoDB" id="5189031at2"/>
<keyword evidence="1" id="KW-1133">Transmembrane helix</keyword>
<evidence type="ECO:0000313" key="2">
    <source>
        <dbReference type="EMBL" id="PZX17600.1"/>
    </source>
</evidence>
<evidence type="ECO:0000313" key="3">
    <source>
        <dbReference type="Proteomes" id="UP000248916"/>
    </source>
</evidence>
<dbReference type="AlphaFoldDB" id="A0A2W7NC93"/>
<dbReference type="RefSeq" id="WP_111536494.1">
    <property type="nucleotide sequence ID" value="NZ_QKZL01000004.1"/>
</dbReference>
<sequence>MAYLPLLAALAFVLSPIVSGSFGGFDPQAFPVPQDDPPVQPAGWAFAIWGVIYLALLAHTAIGATIRRNAPEWRAARLPLTVSLAVGAAWIPVANASPVWATVLILVMLGTAVLAYIRAPSERLVALWPLGLYAGWLLAASAVSLGLLAAGYGLTGEVVAAALALVLAVILGFQLMRARRSAALPVALGWAFAGIAAQNWDESLYVLCLAAAASTIMAVRAVRAFLRP</sequence>
<keyword evidence="1" id="KW-0812">Transmembrane</keyword>
<accession>A0A2W7NC93</accession>
<dbReference type="Gene3D" id="1.20.1260.100">
    <property type="entry name" value="TspO/MBR protein"/>
    <property type="match status" value="1"/>
</dbReference>
<feature type="transmembrane region" description="Helical" evidence="1">
    <location>
        <begin position="44"/>
        <end position="64"/>
    </location>
</feature>
<feature type="transmembrane region" description="Helical" evidence="1">
    <location>
        <begin position="130"/>
        <end position="152"/>
    </location>
</feature>
<dbReference type="EMBL" id="QKZL01000004">
    <property type="protein sequence ID" value="PZX17600.1"/>
    <property type="molecule type" value="Genomic_DNA"/>
</dbReference>
<feature type="transmembrane region" description="Helical" evidence="1">
    <location>
        <begin position="99"/>
        <end position="118"/>
    </location>
</feature>
<evidence type="ECO:0000256" key="1">
    <source>
        <dbReference type="SAM" id="Phobius"/>
    </source>
</evidence>
<keyword evidence="1" id="KW-0472">Membrane</keyword>
<gene>
    <name evidence="2" type="ORF">LX81_01325</name>
</gene>
<proteinExistence type="predicted"/>
<comment type="caution">
    <text evidence="2">The sequence shown here is derived from an EMBL/GenBank/DDBJ whole genome shotgun (WGS) entry which is preliminary data.</text>
</comment>
<organism evidence="2 3">
    <name type="scientific">Palleronia aestuarii</name>
    <dbReference type="NCBI Taxonomy" id="568105"/>
    <lineage>
        <taxon>Bacteria</taxon>
        <taxon>Pseudomonadati</taxon>
        <taxon>Pseudomonadota</taxon>
        <taxon>Alphaproteobacteria</taxon>
        <taxon>Rhodobacterales</taxon>
        <taxon>Roseobacteraceae</taxon>
        <taxon>Palleronia</taxon>
    </lineage>
</organism>
<name>A0A2W7NC93_9RHOB</name>
<keyword evidence="3" id="KW-1185">Reference proteome</keyword>
<dbReference type="Proteomes" id="UP000248916">
    <property type="component" value="Unassembled WGS sequence"/>
</dbReference>
<protein>
    <submittedName>
        <fullName evidence="2">TspO/MBR related protein</fullName>
    </submittedName>
</protein>
<feature type="transmembrane region" description="Helical" evidence="1">
    <location>
        <begin position="158"/>
        <end position="175"/>
    </location>
</feature>
<feature type="transmembrane region" description="Helical" evidence="1">
    <location>
        <begin position="76"/>
        <end position="93"/>
    </location>
</feature>